<evidence type="ECO:0000313" key="2">
    <source>
        <dbReference type="EMBL" id="KUI17986.1"/>
    </source>
</evidence>
<evidence type="ECO:0000259" key="1">
    <source>
        <dbReference type="Pfam" id="PF02720"/>
    </source>
</evidence>
<proteinExistence type="predicted"/>
<dbReference type="EMBL" id="LQIR01000012">
    <property type="protein sequence ID" value="KUI17986.1"/>
    <property type="molecule type" value="Genomic_DNA"/>
</dbReference>
<dbReference type="RefSeq" id="WP_064395574.1">
    <property type="nucleotide sequence ID" value="NZ_LQIR01000012.1"/>
</dbReference>
<name>A0A101A8S5_9MYCO</name>
<dbReference type="Pfam" id="PF02720">
    <property type="entry name" value="DUF222"/>
    <property type="match status" value="1"/>
</dbReference>
<dbReference type="AlphaFoldDB" id="A0A101A8S5"/>
<dbReference type="InterPro" id="IPR003870">
    <property type="entry name" value="DUF222"/>
</dbReference>
<protein>
    <recommendedName>
        <fullName evidence="1">DUF222 domain-containing protein</fullName>
    </recommendedName>
</protein>
<feature type="domain" description="DUF222" evidence="1">
    <location>
        <begin position="17"/>
        <end position="318"/>
    </location>
</feature>
<dbReference type="CDD" id="cd00085">
    <property type="entry name" value="HNHc"/>
    <property type="match status" value="1"/>
</dbReference>
<organism evidence="2 3">
    <name type="scientific">Mycobacterium lehmannii</name>
    <dbReference type="NCBI Taxonomy" id="2048550"/>
    <lineage>
        <taxon>Bacteria</taxon>
        <taxon>Bacillati</taxon>
        <taxon>Actinomycetota</taxon>
        <taxon>Actinomycetes</taxon>
        <taxon>Mycobacteriales</taxon>
        <taxon>Mycobacteriaceae</taxon>
        <taxon>Mycobacterium</taxon>
    </lineage>
</organism>
<comment type="caution">
    <text evidence="2">The sequence shown here is derived from an EMBL/GenBank/DDBJ whole genome shotgun (WGS) entry which is preliminary data.</text>
</comment>
<reference evidence="2 3" key="1">
    <citation type="submission" date="2016-01" db="EMBL/GenBank/DDBJ databases">
        <authorList>
            <consortium name="TB Trials Study Group"/>
            <person name="Sutton G."/>
            <person name="Brinkac L."/>
            <person name="Sanka R."/>
            <person name="Adams M."/>
            <person name="Lau E.L."/>
            <person name="Macaden R."/>
            <person name="Grewal H.M.S."/>
        </authorList>
    </citation>
    <scope>NUCLEOTIDE SEQUENCE [LARGE SCALE GENOMIC DNA]</scope>
    <source>
        <strain evidence="2 3">IS-1744</strain>
    </source>
</reference>
<evidence type="ECO:0000313" key="3">
    <source>
        <dbReference type="Proteomes" id="UP000053707"/>
    </source>
</evidence>
<accession>A0A101A8S5</accession>
<gene>
    <name evidence="2" type="ORF">AU192_03880</name>
</gene>
<dbReference type="InterPro" id="IPR003615">
    <property type="entry name" value="HNH_nuc"/>
</dbReference>
<sequence length="474" mass="52494">MFEDASSGDLITLMGEEAREEAAAMGRRLALVAELYARRVTEHIEAKMFLTDVAVVVAAEISPVQNISHARALSQVHAANTLRERLPRVAEVFRRGWIDYRVVATIMSRTENVEPDIMPALDEALAARAEKWMKLSGPKLIDRVDMFVARFDPEAVRVPRRAEDNRHINVEPGCPGMAWIGGNLRATDGAALDNRLNALAATVCENDPRTQQQRRADACGPLARGESTLPCECGLDDCPAATERAAATTAIIHLLAEQATLEGGSDKPGYLKGFGVLPAESIRKTAKTAQLKPLTVPTNADSGYRPNVALRDFLQWRDLTCRWPGCDKPVHQSDADHTTPWPQGPTHPSNTKHYCRTHHLIKTFFCGPGGWTDRQLPDGTIELIGPTGHVWRSEPHGASMFPALGQSTGELEIPADAAPDTAVRTLMMPRRKQAREDDRRDRIKAERRQRAELIAEEERQRQAWLAANYQPPPF</sequence>
<keyword evidence="3" id="KW-1185">Reference proteome</keyword>
<dbReference type="Proteomes" id="UP000053707">
    <property type="component" value="Unassembled WGS sequence"/>
</dbReference>